<comment type="caution">
    <text evidence="2">The sequence shown here is derived from an EMBL/GenBank/DDBJ whole genome shotgun (WGS) entry which is preliminary data.</text>
</comment>
<evidence type="ECO:0000259" key="1">
    <source>
        <dbReference type="Pfam" id="PF01797"/>
    </source>
</evidence>
<dbReference type="InterPro" id="IPR036515">
    <property type="entry name" value="Transposase_17_sf"/>
</dbReference>
<dbReference type="InterPro" id="IPR002686">
    <property type="entry name" value="Transposase_17"/>
</dbReference>
<organism evidence="2 3">
    <name type="scientific">Vallitalea longa</name>
    <dbReference type="NCBI Taxonomy" id="2936439"/>
    <lineage>
        <taxon>Bacteria</taxon>
        <taxon>Bacillati</taxon>
        <taxon>Bacillota</taxon>
        <taxon>Clostridia</taxon>
        <taxon>Lachnospirales</taxon>
        <taxon>Vallitaleaceae</taxon>
        <taxon>Vallitalea</taxon>
    </lineage>
</organism>
<reference evidence="2" key="1">
    <citation type="submission" date="2022-06" db="EMBL/GenBank/DDBJ databases">
        <title>Vallitalea longa sp. nov., an anaerobic bacterium isolated from marine sediment.</title>
        <authorList>
            <person name="Hirano S."/>
            <person name="Terahara T."/>
            <person name="Mori K."/>
            <person name="Hamada M."/>
            <person name="Matsumoto R."/>
            <person name="Kobayashi T."/>
        </authorList>
    </citation>
    <scope>NUCLEOTIDE SEQUENCE</scope>
    <source>
        <strain evidence="2">SH18-1</strain>
    </source>
</reference>
<evidence type="ECO:0000313" key="3">
    <source>
        <dbReference type="Proteomes" id="UP001144256"/>
    </source>
</evidence>
<dbReference type="GO" id="GO:0006313">
    <property type="term" value="P:DNA transposition"/>
    <property type="evidence" value="ECO:0007669"/>
    <property type="project" value="InterPro"/>
</dbReference>
<name>A0A9W5YI71_9FIRM</name>
<keyword evidence="3" id="KW-1185">Reference proteome</keyword>
<dbReference type="GO" id="GO:0004803">
    <property type="term" value="F:transposase activity"/>
    <property type="evidence" value="ECO:0007669"/>
    <property type="project" value="InterPro"/>
</dbReference>
<gene>
    <name evidence="2" type="ORF">SH1V18_48590</name>
</gene>
<dbReference type="Proteomes" id="UP001144256">
    <property type="component" value="Unassembled WGS sequence"/>
</dbReference>
<dbReference type="GO" id="GO:0003677">
    <property type="term" value="F:DNA binding"/>
    <property type="evidence" value="ECO:0007669"/>
    <property type="project" value="InterPro"/>
</dbReference>
<dbReference type="RefSeq" id="WP_330680851.1">
    <property type="nucleotide sequence ID" value="NZ_BRLB01000071.1"/>
</dbReference>
<dbReference type="Gene3D" id="3.30.70.1290">
    <property type="entry name" value="Transposase IS200-like"/>
    <property type="match status" value="1"/>
</dbReference>
<accession>A0A9W5YI71</accession>
<feature type="domain" description="Transposase IS200-like" evidence="1">
    <location>
        <begin position="13"/>
        <end position="50"/>
    </location>
</feature>
<evidence type="ECO:0000313" key="2">
    <source>
        <dbReference type="EMBL" id="GKX32379.1"/>
    </source>
</evidence>
<protein>
    <recommendedName>
        <fullName evidence="1">Transposase IS200-like domain-containing protein</fullName>
    </recommendedName>
</protein>
<dbReference type="EMBL" id="BRLB01000071">
    <property type="protein sequence ID" value="GKX32379.1"/>
    <property type="molecule type" value="Genomic_DNA"/>
</dbReference>
<proteinExistence type="predicted"/>
<dbReference type="Pfam" id="PF01797">
    <property type="entry name" value="Y1_Tnp"/>
    <property type="match status" value="1"/>
</dbReference>
<sequence>MNDSEFKSNRHSIYNLKYHLVVITKYRHKCINKELLEDLNEIFKNILLETRILE</sequence>
<dbReference type="SUPFAM" id="SSF143422">
    <property type="entry name" value="Transposase IS200-like"/>
    <property type="match status" value="1"/>
</dbReference>
<dbReference type="AlphaFoldDB" id="A0A9W5YI71"/>